<evidence type="ECO:0000313" key="2">
    <source>
        <dbReference type="EMBL" id="MEQ2443148.1"/>
    </source>
</evidence>
<feature type="transmembrane region" description="Helical" evidence="1">
    <location>
        <begin position="147"/>
        <end position="165"/>
    </location>
</feature>
<proteinExistence type="predicted"/>
<sequence length="215" mass="23800">MNGITVPMAIVDFIPVVLFFAAAVLLQRDLYNKMVKGAYALLATGSVMVLIGGLFKAGWKILYALAVCDYPLLENSFFPMQGPGFLLVFLSLVGMFTRWNRGRTAVMSVAAVPVYTSSIPFVIMKTVGCAGAQWSLFALSLKMRQRLAAVMYVVSFWFMLGMGYLSATFDDSSSMHWMAQCVNIVSQGTFLWGTVLLHRAGLADWQFEDRKSAVR</sequence>
<keyword evidence="1" id="KW-0472">Membrane</keyword>
<keyword evidence="1" id="KW-1133">Transmembrane helix</keyword>
<comment type="caution">
    <text evidence="2">The sequence shown here is derived from an EMBL/GenBank/DDBJ whole genome shotgun (WGS) entry which is preliminary data.</text>
</comment>
<keyword evidence="3" id="KW-1185">Reference proteome</keyword>
<name>A0ABV1E767_9FIRM</name>
<feature type="transmembrane region" description="Helical" evidence="1">
    <location>
        <begin position="6"/>
        <end position="26"/>
    </location>
</feature>
<accession>A0ABV1E767</accession>
<evidence type="ECO:0000313" key="3">
    <source>
        <dbReference type="Proteomes" id="UP001464378"/>
    </source>
</evidence>
<feature type="transmembrane region" description="Helical" evidence="1">
    <location>
        <begin position="77"/>
        <end position="97"/>
    </location>
</feature>
<reference evidence="2 3" key="1">
    <citation type="submission" date="2024-03" db="EMBL/GenBank/DDBJ databases">
        <title>Human intestinal bacterial collection.</title>
        <authorList>
            <person name="Pauvert C."/>
            <person name="Hitch T.C.A."/>
            <person name="Clavel T."/>
        </authorList>
    </citation>
    <scope>NUCLEOTIDE SEQUENCE [LARGE SCALE GENOMIC DNA]</scope>
    <source>
        <strain evidence="2 3">CLA-AP-H29</strain>
    </source>
</reference>
<dbReference type="EMBL" id="JBBMFK010000008">
    <property type="protein sequence ID" value="MEQ2443148.1"/>
    <property type="molecule type" value="Genomic_DNA"/>
</dbReference>
<gene>
    <name evidence="2" type="ORF">WMO64_06665</name>
</gene>
<dbReference type="RefSeq" id="WP_349231454.1">
    <property type="nucleotide sequence ID" value="NZ_JBBMFK010000008.1"/>
</dbReference>
<evidence type="ECO:0008006" key="4">
    <source>
        <dbReference type="Google" id="ProtNLM"/>
    </source>
</evidence>
<keyword evidence="1" id="KW-0812">Transmembrane</keyword>
<feature type="transmembrane region" description="Helical" evidence="1">
    <location>
        <begin position="38"/>
        <end position="57"/>
    </location>
</feature>
<evidence type="ECO:0000256" key="1">
    <source>
        <dbReference type="SAM" id="Phobius"/>
    </source>
</evidence>
<protein>
    <recommendedName>
        <fullName evidence="4">Intracellular septation protein A</fullName>
    </recommendedName>
</protein>
<dbReference type="Proteomes" id="UP001464378">
    <property type="component" value="Unassembled WGS sequence"/>
</dbReference>
<organism evidence="2 3">
    <name type="scientific">Pseudoflavonifractor intestinihominis</name>
    <dbReference type="NCBI Taxonomy" id="3133171"/>
    <lineage>
        <taxon>Bacteria</taxon>
        <taxon>Bacillati</taxon>
        <taxon>Bacillota</taxon>
        <taxon>Clostridia</taxon>
        <taxon>Eubacteriales</taxon>
        <taxon>Oscillospiraceae</taxon>
        <taxon>Pseudoflavonifractor</taxon>
    </lineage>
</organism>